<gene>
    <name evidence="5" type="primary">hisB</name>
    <name evidence="5" type="ORF">A33Y_080</name>
</gene>
<evidence type="ECO:0000256" key="4">
    <source>
        <dbReference type="ARBA" id="ARBA00023239"/>
    </source>
</evidence>
<dbReference type="PANTHER" id="PTHR23133">
    <property type="entry name" value="IMIDAZOLEGLYCEROL-PHOSPHATE DEHYDRATASE HIS7"/>
    <property type="match status" value="1"/>
</dbReference>
<dbReference type="KEGG" id="crc:A33Y_080"/>
<keyword evidence="3" id="KW-0368">Histidine biosynthesis</keyword>
<dbReference type="UniPathway" id="UPA00031">
    <property type="reaction ID" value="UER00011"/>
</dbReference>
<dbReference type="OrthoDB" id="9790411at2"/>
<evidence type="ECO:0000256" key="1">
    <source>
        <dbReference type="ARBA" id="ARBA00005047"/>
    </source>
</evidence>
<dbReference type="Pfam" id="PF00475">
    <property type="entry name" value="IGPD"/>
    <property type="match status" value="1"/>
</dbReference>
<dbReference type="Gene3D" id="3.30.230.40">
    <property type="entry name" value="Imidazole glycerol phosphate dehydratase, domain 1"/>
    <property type="match status" value="2"/>
</dbReference>
<organism evidence="5 6">
    <name type="scientific">Candidatus Carsonella ruddii CS isolate Thao2000</name>
    <dbReference type="NCBI Taxonomy" id="1202537"/>
    <lineage>
        <taxon>Bacteria</taxon>
        <taxon>Pseudomonadati</taxon>
        <taxon>Pseudomonadota</taxon>
        <taxon>Gammaproteobacteria</taxon>
        <taxon>Oceanospirillales</taxon>
        <taxon>Halomonadaceae</taxon>
        <taxon>Zymobacter group</taxon>
        <taxon>Candidatus Carsonella</taxon>
    </lineage>
</organism>
<dbReference type="HOGENOM" id="CLU_044308_2_0_6"/>
<dbReference type="PATRIC" id="fig|1202537.3.peg.71"/>
<dbReference type="Proteomes" id="UP000003931">
    <property type="component" value="Chromosome"/>
</dbReference>
<dbReference type="GO" id="GO:0004424">
    <property type="term" value="F:imidazoleglycerol-phosphate dehydratase activity"/>
    <property type="evidence" value="ECO:0007669"/>
    <property type="project" value="InterPro"/>
</dbReference>
<evidence type="ECO:0000256" key="3">
    <source>
        <dbReference type="ARBA" id="ARBA00023102"/>
    </source>
</evidence>
<dbReference type="PANTHER" id="PTHR23133:SF2">
    <property type="entry name" value="IMIDAZOLEGLYCEROL-PHOSPHATE DEHYDRATASE"/>
    <property type="match status" value="1"/>
</dbReference>
<evidence type="ECO:0000313" key="6">
    <source>
        <dbReference type="Proteomes" id="UP000003931"/>
    </source>
</evidence>
<evidence type="ECO:0000256" key="2">
    <source>
        <dbReference type="ARBA" id="ARBA00022605"/>
    </source>
</evidence>
<proteinExistence type="predicted"/>
<dbReference type="SUPFAM" id="SSF54211">
    <property type="entry name" value="Ribosomal protein S5 domain 2-like"/>
    <property type="match status" value="2"/>
</dbReference>
<dbReference type="STRING" id="1202537.A33Y_080"/>
<dbReference type="EMBL" id="CP003542">
    <property type="protein sequence ID" value="AFP83736.1"/>
    <property type="molecule type" value="Genomic_DNA"/>
</dbReference>
<dbReference type="InterPro" id="IPR038494">
    <property type="entry name" value="IGPD_sf"/>
</dbReference>
<accession>J7GWC4</accession>
<sequence>MKIFQFRRKTLESDIELKINFKGKGIFKIKTFIFFFDHIISQFFNYSLIDCFLRVFSDLKIDNHHSIEDTGICLGKIFNFFNFNRYNSFFLCMDETFVLITIDICNRFYYFDNIIYYDYDFILMKEFFLSFSKNLNCCIHIYIINFINKHHLIECIFKSFGSLFYKAKKINKILSTKGYI</sequence>
<keyword evidence="2" id="KW-0028">Amino-acid biosynthesis</keyword>
<protein>
    <submittedName>
        <fullName evidence="5">Imidazoleglycerol-phosphate dehydratase</fullName>
    </submittedName>
</protein>
<dbReference type="FunFam" id="3.30.230.40:FF:000003">
    <property type="entry name" value="Imidazoleglycerol-phosphate dehydratase HisB"/>
    <property type="match status" value="1"/>
</dbReference>
<dbReference type="RefSeq" id="WP_014887037.1">
    <property type="nucleotide sequence ID" value="NC_018415.1"/>
</dbReference>
<dbReference type="AlphaFoldDB" id="J7GWC4"/>
<dbReference type="InterPro" id="IPR020568">
    <property type="entry name" value="Ribosomal_Su5_D2-typ_SF"/>
</dbReference>
<keyword evidence="4" id="KW-0456">Lyase</keyword>
<reference evidence="5 6" key="1">
    <citation type="journal article" date="2012" name="Mol. Biol. Evol.">
        <title>Genome reduction and co-evolution between the primary and secondary bacterial symbionts of psyllids.</title>
        <authorList>
            <person name="Sloan D.B."/>
            <person name="Moran N.A."/>
        </authorList>
    </citation>
    <scope>NUCLEOTIDE SEQUENCE [LARGE SCALE GENOMIC DNA]</scope>
    <source>
        <strain evidence="5 6">CS</strain>
    </source>
</reference>
<dbReference type="InterPro" id="IPR000807">
    <property type="entry name" value="ImidazoleglycerolP_deHydtase"/>
</dbReference>
<dbReference type="GO" id="GO:0000105">
    <property type="term" value="P:L-histidine biosynthetic process"/>
    <property type="evidence" value="ECO:0007669"/>
    <property type="project" value="UniProtKB-UniPathway"/>
</dbReference>
<evidence type="ECO:0000313" key="5">
    <source>
        <dbReference type="EMBL" id="AFP83736.1"/>
    </source>
</evidence>
<dbReference type="PROSITE" id="PS00954">
    <property type="entry name" value="IGP_DEHYDRATASE_1"/>
    <property type="match status" value="1"/>
</dbReference>
<dbReference type="InterPro" id="IPR020565">
    <property type="entry name" value="ImidazoleglycerP_deHydtase_CS"/>
</dbReference>
<comment type="pathway">
    <text evidence="1">Amino-acid biosynthesis; L-histidine biosynthesis; L-histidine from 5-phospho-alpha-D-ribose 1-diphosphate: step 6/9.</text>
</comment>
<name>J7GWC4_CARRU</name>